<dbReference type="PROSITE" id="PS50222">
    <property type="entry name" value="EF_HAND_2"/>
    <property type="match status" value="1"/>
</dbReference>
<dbReference type="EMBL" id="DS469779">
    <property type="protein sequence ID" value="EDO33301.1"/>
    <property type="molecule type" value="Genomic_DNA"/>
</dbReference>
<dbReference type="AlphaFoldDB" id="A7SSK5"/>
<protein>
    <recommendedName>
        <fullName evidence="2">EF-hand domain-containing protein</fullName>
    </recommendedName>
</protein>
<dbReference type="Gene3D" id="1.10.238.10">
    <property type="entry name" value="EF-hand"/>
    <property type="match status" value="1"/>
</dbReference>
<dbReference type="PROSITE" id="PS00018">
    <property type="entry name" value="EF_HAND_1"/>
    <property type="match status" value="1"/>
</dbReference>
<dbReference type="SUPFAM" id="SSF47473">
    <property type="entry name" value="EF-hand"/>
    <property type="match status" value="1"/>
</dbReference>
<organism evidence="3 4">
    <name type="scientific">Nematostella vectensis</name>
    <name type="common">Starlet sea anemone</name>
    <dbReference type="NCBI Taxonomy" id="45351"/>
    <lineage>
        <taxon>Eukaryota</taxon>
        <taxon>Metazoa</taxon>
        <taxon>Cnidaria</taxon>
        <taxon>Anthozoa</taxon>
        <taxon>Hexacorallia</taxon>
        <taxon>Actiniaria</taxon>
        <taxon>Edwardsiidae</taxon>
        <taxon>Nematostella</taxon>
    </lineage>
</organism>
<dbReference type="Proteomes" id="UP000001593">
    <property type="component" value="Unassembled WGS sequence"/>
</dbReference>
<gene>
    <name evidence="3" type="ORF">NEMVEDRAFT_v1g247152</name>
</gene>
<evidence type="ECO:0000259" key="2">
    <source>
        <dbReference type="PROSITE" id="PS50222"/>
    </source>
</evidence>
<dbReference type="KEGG" id="nve:5504487"/>
<accession>A7SSK5</accession>
<evidence type="ECO:0000313" key="3">
    <source>
        <dbReference type="EMBL" id="EDO33301.1"/>
    </source>
</evidence>
<dbReference type="GO" id="GO:0005509">
    <property type="term" value="F:calcium ion binding"/>
    <property type="evidence" value="ECO:0007669"/>
    <property type="project" value="InterPro"/>
</dbReference>
<proteinExistence type="predicted"/>
<dbReference type="HOGENOM" id="CLU_133434_0_0_1"/>
<dbReference type="OMA" id="DLHANIK"/>
<dbReference type="InterPro" id="IPR018247">
    <property type="entry name" value="EF_Hand_1_Ca_BS"/>
</dbReference>
<name>A7SSK5_NEMVE</name>
<evidence type="ECO:0000313" key="4">
    <source>
        <dbReference type="Proteomes" id="UP000001593"/>
    </source>
</evidence>
<dbReference type="InterPro" id="IPR011992">
    <property type="entry name" value="EF-hand-dom_pair"/>
</dbReference>
<keyword evidence="1" id="KW-0106">Calcium</keyword>
<dbReference type="eggNOG" id="ENOG502QUTJ">
    <property type="taxonomic scope" value="Eukaryota"/>
</dbReference>
<feature type="domain" description="EF-hand" evidence="2">
    <location>
        <begin position="91"/>
        <end position="126"/>
    </location>
</feature>
<sequence length="176" mass="20401">MLKDLHANIKEEYHSAPGLAMLFDRSGGKLTPKMSEVIANAEIKDVHIKELINEIRAMWDEWDLREGGERDDCLEFDSFYSGFMAPYFGCYRCDETKMALKCIDMDKDDKVDWNEFVTYLKWAGHQYPQVENAEQLLSTAFRKGLIPAMQDEVIKQKLNDLPKLEGGEMDDDDIYD</sequence>
<reference evidence="3 4" key="1">
    <citation type="journal article" date="2007" name="Science">
        <title>Sea anemone genome reveals ancestral eumetazoan gene repertoire and genomic organization.</title>
        <authorList>
            <person name="Putnam N.H."/>
            <person name="Srivastava M."/>
            <person name="Hellsten U."/>
            <person name="Dirks B."/>
            <person name="Chapman J."/>
            <person name="Salamov A."/>
            <person name="Terry A."/>
            <person name="Shapiro H."/>
            <person name="Lindquist E."/>
            <person name="Kapitonov V.V."/>
            <person name="Jurka J."/>
            <person name="Genikhovich G."/>
            <person name="Grigoriev I.V."/>
            <person name="Lucas S.M."/>
            <person name="Steele R.E."/>
            <person name="Finnerty J.R."/>
            <person name="Technau U."/>
            <person name="Martindale M.Q."/>
            <person name="Rokhsar D.S."/>
        </authorList>
    </citation>
    <scope>NUCLEOTIDE SEQUENCE [LARGE SCALE GENOMIC DNA]</scope>
    <source>
        <strain evidence="4">CH2 X CH6</strain>
    </source>
</reference>
<dbReference type="InterPro" id="IPR002048">
    <property type="entry name" value="EF_hand_dom"/>
</dbReference>
<keyword evidence="4" id="KW-1185">Reference proteome</keyword>
<dbReference type="PhylomeDB" id="A7SSK5"/>
<dbReference type="InParanoid" id="A7SSK5"/>
<evidence type="ECO:0000256" key="1">
    <source>
        <dbReference type="ARBA" id="ARBA00022837"/>
    </source>
</evidence>